<dbReference type="Gene3D" id="1.10.3360.10">
    <property type="entry name" value="VPA0735-like domain"/>
    <property type="match status" value="1"/>
</dbReference>
<dbReference type="InterPro" id="IPR037050">
    <property type="entry name" value="DUF1254_sf"/>
</dbReference>
<gene>
    <name evidence="3" type="ORF">OG308_31675</name>
</gene>
<dbReference type="InterPro" id="IPR010679">
    <property type="entry name" value="DUF1254"/>
</dbReference>
<evidence type="ECO:0000259" key="1">
    <source>
        <dbReference type="Pfam" id="PF06742"/>
    </source>
</evidence>
<proteinExistence type="predicted"/>
<dbReference type="RefSeq" id="WP_357366116.1">
    <property type="nucleotide sequence ID" value="NZ_CP109527.1"/>
</dbReference>
<dbReference type="Pfam" id="PF06863">
    <property type="entry name" value="DUF1254"/>
    <property type="match status" value="1"/>
</dbReference>
<sequence length="477" mass="52592">MDHYDELANAAFEGGFPTAQTTRSLRDELLFQRAVQSYLWALPAINIWAMKEASEATFGGGYNVLPIWQDRIDAKTLVTTPNFDVVYAMGYLDLGEYGPLVVEAPAGVQGMFDDFWQRPIVGPTIDGHTWKGDVGLAGPDRGAGGTYVLLPPGYQGPQPEDGYVYRSRTNNVFLFWRAFFTDPADLSDAVTRIEQTVVYPLGARDDAQPMRFPHASGVACDMLFPSDGTYFELLDRYIQQEAVDPYDLDLRGFLHTLGIEKGRKFAPTPPDRELLDKAARTAFKLSKVTVTSLLPLEPGGTYYPGQPWVNTFAGQNTEFQSSATFTNLEQRSAFFTAAYSDSPGMVVDLVGKGAKYPATMKDANGDWLDGGRAYVLRLPPDIPAALFWSIAVYDSVTASGLDNGQRFPSINAMDKPIANPDGSHDIYFGPDKPAAADDSNWLRTVPGKGYFAILRLYGPGQEFFDQTWKPGDLQPIQ</sequence>
<dbReference type="Proteomes" id="UP001621418">
    <property type="component" value="Chromosome"/>
</dbReference>
<feature type="domain" description="DUF1214" evidence="1">
    <location>
        <begin position="354"/>
        <end position="460"/>
    </location>
</feature>
<dbReference type="SUPFAM" id="SSF160935">
    <property type="entry name" value="VPA0735-like"/>
    <property type="match status" value="1"/>
</dbReference>
<keyword evidence="4" id="KW-1185">Reference proteome</keyword>
<name>A0ABZ1N704_9NOCA</name>
<dbReference type="InterPro" id="IPR037049">
    <property type="entry name" value="DUF1214_C_sf"/>
</dbReference>
<feature type="domain" description="DUF1254" evidence="2">
    <location>
        <begin position="63"/>
        <end position="199"/>
    </location>
</feature>
<dbReference type="PANTHER" id="PTHR36509:SF3">
    <property type="entry name" value="SIGNAL PEPTIDE PROTEIN"/>
    <property type="match status" value="1"/>
</dbReference>
<dbReference type="Gene3D" id="2.60.120.600">
    <property type="entry name" value="Domain of unknown function DUF1214, C-terminal domain"/>
    <property type="match status" value="1"/>
</dbReference>
<dbReference type="Gene3D" id="2.60.40.1610">
    <property type="entry name" value="Domain of unknown function DUF1254"/>
    <property type="match status" value="1"/>
</dbReference>
<dbReference type="PANTHER" id="PTHR36509">
    <property type="entry name" value="BLL3101 PROTEIN"/>
    <property type="match status" value="1"/>
</dbReference>
<evidence type="ECO:0000259" key="2">
    <source>
        <dbReference type="Pfam" id="PF06863"/>
    </source>
</evidence>
<reference evidence="3 4" key="1">
    <citation type="submission" date="2022-10" db="EMBL/GenBank/DDBJ databases">
        <title>The complete genomes of actinobacterial strains from the NBC collection.</title>
        <authorList>
            <person name="Joergensen T.S."/>
            <person name="Alvarez Arevalo M."/>
            <person name="Sterndorff E.B."/>
            <person name="Faurdal D."/>
            <person name="Vuksanovic O."/>
            <person name="Mourched A.-S."/>
            <person name="Charusanti P."/>
            <person name="Shaw S."/>
            <person name="Blin K."/>
            <person name="Weber T."/>
        </authorList>
    </citation>
    <scope>NUCLEOTIDE SEQUENCE [LARGE SCALE GENOMIC DNA]</scope>
    <source>
        <strain evidence="3 4">NBC_01413</strain>
    </source>
</reference>
<protein>
    <submittedName>
        <fullName evidence="3">DUF1254 domain-containing protein</fullName>
    </submittedName>
</protein>
<accession>A0ABZ1N704</accession>
<dbReference type="Pfam" id="PF06742">
    <property type="entry name" value="DUF1214"/>
    <property type="match status" value="1"/>
</dbReference>
<organism evidence="3 4">
    <name type="scientific">Nocardia salmonicida</name>
    <dbReference type="NCBI Taxonomy" id="53431"/>
    <lineage>
        <taxon>Bacteria</taxon>
        <taxon>Bacillati</taxon>
        <taxon>Actinomycetota</taxon>
        <taxon>Actinomycetes</taxon>
        <taxon>Mycobacteriales</taxon>
        <taxon>Nocardiaceae</taxon>
        <taxon>Nocardia</taxon>
    </lineage>
</organism>
<evidence type="ECO:0000313" key="4">
    <source>
        <dbReference type="Proteomes" id="UP001621418"/>
    </source>
</evidence>
<dbReference type="InterPro" id="IPR010621">
    <property type="entry name" value="DUF1214"/>
</dbReference>
<dbReference type="EMBL" id="CP109527">
    <property type="protein sequence ID" value="WTY35769.1"/>
    <property type="molecule type" value="Genomic_DNA"/>
</dbReference>
<evidence type="ECO:0000313" key="3">
    <source>
        <dbReference type="EMBL" id="WTY35769.1"/>
    </source>
</evidence>